<dbReference type="EMBL" id="JAHXRS010000024">
    <property type="protein sequence ID" value="MBW6395796.1"/>
    <property type="molecule type" value="Genomic_DNA"/>
</dbReference>
<protein>
    <recommendedName>
        <fullName evidence="5">PIN domain-containing protein</fullName>
    </recommendedName>
</protein>
<name>A0ABS7A0G2_9DEIN</name>
<keyword evidence="2" id="KW-1133">Transmembrane helix</keyword>
<evidence type="ECO:0000313" key="4">
    <source>
        <dbReference type="Proteomes" id="UP000724268"/>
    </source>
</evidence>
<evidence type="ECO:0008006" key="5">
    <source>
        <dbReference type="Google" id="ProtNLM"/>
    </source>
</evidence>
<feature type="coiled-coil region" evidence="1">
    <location>
        <begin position="571"/>
        <end position="626"/>
    </location>
</feature>
<evidence type="ECO:0000256" key="2">
    <source>
        <dbReference type="SAM" id="Phobius"/>
    </source>
</evidence>
<dbReference type="RefSeq" id="WP_219760308.1">
    <property type="nucleotide sequence ID" value="NZ_JAHXRS010000024.1"/>
</dbReference>
<keyword evidence="2" id="KW-0472">Membrane</keyword>
<sequence length="742" mass="85543">MSVRKLPKELFALIHHIELNKAGWWDQAIQQLLLFMLWVNDNQPTTLSELANAVKQELGVAIPIARAQEQADQLAKHGTLVMLAPDKVKLSETAFNEVGKKIEQAQKIEESAKASFVKLAKEFCPSLQPGDVWDKFNTNFLTPLIQDMGAYTFSLLTGSPGDSEEYMTALVIFEKFLSLYPEQHRPHLRNLITEYLTGKDPHVRSYILRTLNAHFYIEASGLREEVLHQLKHTTQKTLSFKIFIDTNVLFSILELHSNPSNEAARSLMELCKHLPDGVSVRFYVTKPTLREAQRVLTAVRNDLRGIRMVPNLTAAGASANLSGIHQEFFKACAKDPSLDASRFFDPYINNLLTLLRKRNVELFNESLDKYLTDKTVLKDIQEQLDYEERKAERKFGKRAKTYEALEHDMILWHFVREKRPAYVESPLDAEYWVVSVDYRFLSFDRHKTADGQTGVRVCIHPSALVQMLQFWIPRSEVLEEAILYNLRLPFFFRDFDLQAETTTLAILKTLSRFEKVEDLPLETVTELLLNDSLRARINSVPEEEQIKLVKETLIEEHTRLAEEHSRLKGMLKQTKLDVEKKTKDLDVLEEELKRARERQKQLEEQVSEAKREINKLRVAIHTREEEENRRRQHQMERRRVMRFLYLWVLPPLPVILMGGLYSGRLVSALLSVNVSLALGVAFGLSIILWLLLISYLAGKALGGNHRWVQCLIKVRKIIWALVSSVLVGVIVDAILEFIKMIS</sequence>
<keyword evidence="4" id="KW-1185">Reference proteome</keyword>
<dbReference type="Proteomes" id="UP000724268">
    <property type="component" value="Unassembled WGS sequence"/>
</dbReference>
<dbReference type="SUPFAM" id="SSF48371">
    <property type="entry name" value="ARM repeat"/>
    <property type="match status" value="1"/>
</dbReference>
<evidence type="ECO:0000313" key="3">
    <source>
        <dbReference type="EMBL" id="MBW6395796.1"/>
    </source>
</evidence>
<accession>A0ABS7A0G2</accession>
<organism evidence="3 4">
    <name type="scientific">Thermus brevis</name>
    <dbReference type="NCBI Taxonomy" id="2862456"/>
    <lineage>
        <taxon>Bacteria</taxon>
        <taxon>Thermotogati</taxon>
        <taxon>Deinococcota</taxon>
        <taxon>Deinococci</taxon>
        <taxon>Thermales</taxon>
        <taxon>Thermaceae</taxon>
        <taxon>Thermus</taxon>
    </lineage>
</organism>
<evidence type="ECO:0000256" key="1">
    <source>
        <dbReference type="SAM" id="Coils"/>
    </source>
</evidence>
<gene>
    <name evidence="3" type="ORF">KZX47_11630</name>
</gene>
<keyword evidence="1" id="KW-0175">Coiled coil</keyword>
<proteinExistence type="predicted"/>
<feature type="transmembrane region" description="Helical" evidence="2">
    <location>
        <begin position="674"/>
        <end position="696"/>
    </location>
</feature>
<feature type="transmembrane region" description="Helical" evidence="2">
    <location>
        <begin position="717"/>
        <end position="738"/>
    </location>
</feature>
<keyword evidence="2" id="KW-0812">Transmembrane</keyword>
<dbReference type="InterPro" id="IPR016024">
    <property type="entry name" value="ARM-type_fold"/>
</dbReference>
<comment type="caution">
    <text evidence="3">The sequence shown here is derived from an EMBL/GenBank/DDBJ whole genome shotgun (WGS) entry which is preliminary data.</text>
</comment>
<feature type="transmembrane region" description="Helical" evidence="2">
    <location>
        <begin position="643"/>
        <end position="662"/>
    </location>
</feature>
<reference evidence="3 4" key="1">
    <citation type="submission" date="2021-07" db="EMBL/GenBank/DDBJ databases">
        <title>Thermus aquaticus gen. n. and sp. n., a nonsporulating extreme thermophile.</title>
        <authorList>
            <person name="Hu C.-J."/>
            <person name="Li W.-J."/>
            <person name="Xian W.-D."/>
        </authorList>
    </citation>
    <scope>NUCLEOTIDE SEQUENCE [LARGE SCALE GENOMIC DNA]</scope>
    <source>
        <strain evidence="3 4">SYSU G05001</strain>
    </source>
</reference>